<evidence type="ECO:0000313" key="1">
    <source>
        <dbReference type="EMBL" id="KAJ7619899.1"/>
    </source>
</evidence>
<comment type="caution">
    <text evidence="1">The sequence shown here is derived from an EMBL/GenBank/DDBJ whole genome shotgun (WGS) entry which is preliminary data.</text>
</comment>
<dbReference type="AlphaFoldDB" id="A0AAD7BFY1"/>
<gene>
    <name evidence="1" type="ORF">B0H17DRAFT_1219666</name>
</gene>
<keyword evidence="2" id="KW-1185">Reference proteome</keyword>
<evidence type="ECO:0000313" key="2">
    <source>
        <dbReference type="Proteomes" id="UP001221757"/>
    </source>
</evidence>
<protein>
    <recommendedName>
        <fullName evidence="3">SnoaL-like domain-containing protein</fullName>
    </recommendedName>
</protein>
<dbReference type="EMBL" id="JARKIE010000713">
    <property type="protein sequence ID" value="KAJ7619899.1"/>
    <property type="molecule type" value="Genomic_DNA"/>
</dbReference>
<dbReference type="Proteomes" id="UP001221757">
    <property type="component" value="Unassembled WGS sequence"/>
</dbReference>
<organism evidence="1 2">
    <name type="scientific">Mycena rosella</name>
    <name type="common">Pink bonnet</name>
    <name type="synonym">Agaricus rosellus</name>
    <dbReference type="NCBI Taxonomy" id="1033263"/>
    <lineage>
        <taxon>Eukaryota</taxon>
        <taxon>Fungi</taxon>
        <taxon>Dikarya</taxon>
        <taxon>Basidiomycota</taxon>
        <taxon>Agaricomycotina</taxon>
        <taxon>Agaricomycetes</taxon>
        <taxon>Agaricomycetidae</taxon>
        <taxon>Agaricales</taxon>
        <taxon>Marasmiineae</taxon>
        <taxon>Mycenaceae</taxon>
        <taxon>Mycena</taxon>
    </lineage>
</organism>
<sequence>MSLTDFVNGLFERLFYGGDKAAGLAAFENDIAADAVFDMNGKTSSRAEIFSMIENFHANYKLKLNSVEDLAVVSSGSGGVIAQLCKVTVTSSGGVEEQKLVRIAKIEERGGKKVMTSLVEVRA</sequence>
<reference evidence="1" key="1">
    <citation type="submission" date="2023-03" db="EMBL/GenBank/DDBJ databases">
        <title>Massive genome expansion in bonnet fungi (Mycena s.s.) driven by repeated elements and novel gene families across ecological guilds.</title>
        <authorList>
            <consortium name="Lawrence Berkeley National Laboratory"/>
            <person name="Harder C.B."/>
            <person name="Miyauchi S."/>
            <person name="Viragh M."/>
            <person name="Kuo A."/>
            <person name="Thoen E."/>
            <person name="Andreopoulos B."/>
            <person name="Lu D."/>
            <person name="Skrede I."/>
            <person name="Drula E."/>
            <person name="Henrissat B."/>
            <person name="Morin E."/>
            <person name="Kohler A."/>
            <person name="Barry K."/>
            <person name="LaButti K."/>
            <person name="Morin E."/>
            <person name="Salamov A."/>
            <person name="Lipzen A."/>
            <person name="Mereny Z."/>
            <person name="Hegedus B."/>
            <person name="Baldrian P."/>
            <person name="Stursova M."/>
            <person name="Weitz H."/>
            <person name="Taylor A."/>
            <person name="Grigoriev I.V."/>
            <person name="Nagy L.G."/>
            <person name="Martin F."/>
            <person name="Kauserud H."/>
        </authorList>
    </citation>
    <scope>NUCLEOTIDE SEQUENCE</scope>
    <source>
        <strain evidence="1">CBHHK067</strain>
    </source>
</reference>
<evidence type="ECO:0008006" key="3">
    <source>
        <dbReference type="Google" id="ProtNLM"/>
    </source>
</evidence>
<accession>A0AAD7BFY1</accession>
<name>A0AAD7BFY1_MYCRO</name>
<proteinExistence type="predicted"/>